<organism evidence="2 3">
    <name type="scientific">Enemella evansiae</name>
    <dbReference type="NCBI Taxonomy" id="2016499"/>
    <lineage>
        <taxon>Bacteria</taxon>
        <taxon>Bacillati</taxon>
        <taxon>Actinomycetota</taxon>
        <taxon>Actinomycetes</taxon>
        <taxon>Propionibacteriales</taxon>
        <taxon>Propionibacteriaceae</taxon>
        <taxon>Enemella</taxon>
    </lineage>
</organism>
<accession>A0A255GCQ6</accession>
<evidence type="ECO:0000313" key="2">
    <source>
        <dbReference type="EMBL" id="OYO13242.1"/>
    </source>
</evidence>
<dbReference type="EMBL" id="NMVO01000013">
    <property type="protein sequence ID" value="OYO13242.1"/>
    <property type="molecule type" value="Genomic_DNA"/>
</dbReference>
<keyword evidence="2" id="KW-0378">Hydrolase</keyword>
<evidence type="ECO:0000259" key="1">
    <source>
        <dbReference type="Pfam" id="PF12697"/>
    </source>
</evidence>
<keyword evidence="3" id="KW-1185">Reference proteome</keyword>
<reference evidence="2 3" key="1">
    <citation type="submission" date="2017-07" db="EMBL/GenBank/DDBJ databases">
        <title>Draft whole genome sequences of clinical Proprionibacteriaceae strains.</title>
        <authorList>
            <person name="Bernier A.-M."/>
            <person name="Bernard K."/>
            <person name="Domingo M.-C."/>
        </authorList>
    </citation>
    <scope>NUCLEOTIDE SEQUENCE [LARGE SCALE GENOMIC DNA]</scope>
    <source>
        <strain evidence="2 3">NML 030167</strain>
    </source>
</reference>
<dbReference type="SUPFAM" id="SSF53474">
    <property type="entry name" value="alpha/beta-Hydrolases"/>
    <property type="match status" value="1"/>
</dbReference>
<feature type="domain" description="AB hydrolase-1" evidence="1">
    <location>
        <begin position="4"/>
        <end position="227"/>
    </location>
</feature>
<dbReference type="PANTHER" id="PTHR37017">
    <property type="entry name" value="AB HYDROLASE-1 DOMAIN-CONTAINING PROTEIN-RELATED"/>
    <property type="match status" value="1"/>
</dbReference>
<dbReference type="Gene3D" id="3.40.50.1820">
    <property type="entry name" value="alpha/beta hydrolase"/>
    <property type="match status" value="1"/>
</dbReference>
<dbReference type="InterPro" id="IPR000073">
    <property type="entry name" value="AB_hydrolase_1"/>
</dbReference>
<dbReference type="GO" id="GO:0016787">
    <property type="term" value="F:hydrolase activity"/>
    <property type="evidence" value="ECO:0007669"/>
    <property type="project" value="UniProtKB-KW"/>
</dbReference>
<evidence type="ECO:0000313" key="3">
    <source>
        <dbReference type="Proteomes" id="UP000215896"/>
    </source>
</evidence>
<dbReference type="InterPro" id="IPR029058">
    <property type="entry name" value="AB_hydrolase_fold"/>
</dbReference>
<dbReference type="PANTHER" id="PTHR37017:SF11">
    <property type="entry name" value="ESTERASE_LIPASE_THIOESTERASE DOMAIN-CONTAINING PROTEIN"/>
    <property type="match status" value="1"/>
</dbReference>
<sequence>MSVIVLLHGAWHGGWAWDRVAPQLRAAGHEVYAPTLSGVSDRAHLVNPAMGLETHLIDVVELIEKHDLREVLLVGHSYAGMLVSGVADRIPDRIARRVYLDAFLGEDGESATDLQPERIAGHYAESVAEAGFGWLIPPRKLSAMGVEDPADLDWLTPRLTPHPYRCFTDRLSLTGAGAEVPGTFIECVGWQRVFRDQAERATVRGMRTREIDTGHEAMVTAPDALAELLLAEATD</sequence>
<protein>
    <submittedName>
        <fullName evidence="2">Alpha/beta hydrolase</fullName>
    </submittedName>
</protein>
<proteinExistence type="predicted"/>
<dbReference type="Pfam" id="PF12697">
    <property type="entry name" value="Abhydrolase_6"/>
    <property type="match status" value="1"/>
</dbReference>
<gene>
    <name evidence="2" type="ORF">CGZ94_09555</name>
</gene>
<comment type="caution">
    <text evidence="2">The sequence shown here is derived from an EMBL/GenBank/DDBJ whole genome shotgun (WGS) entry which is preliminary data.</text>
</comment>
<dbReference type="InterPro" id="IPR052897">
    <property type="entry name" value="Sec-Metab_Biosynth_Hydrolase"/>
</dbReference>
<accession>A0A4R6LTY7</accession>
<dbReference type="AlphaFoldDB" id="A0A255GCQ6"/>
<name>A0A255GCQ6_9ACTN</name>
<dbReference type="RefSeq" id="WP_094405511.1">
    <property type="nucleotide sequence ID" value="NZ_NMVO01000013.1"/>
</dbReference>
<dbReference type="OrthoDB" id="9773549at2"/>
<dbReference type="Proteomes" id="UP000215896">
    <property type="component" value="Unassembled WGS sequence"/>
</dbReference>